<dbReference type="GO" id="GO:0016192">
    <property type="term" value="P:vesicle-mediated transport"/>
    <property type="evidence" value="ECO:0007669"/>
    <property type="project" value="InterPro"/>
</dbReference>
<keyword evidence="3 5" id="KW-0653">Protein transport</keyword>
<dbReference type="PANTHER" id="PTHR10529">
    <property type="entry name" value="AP COMPLEX SUBUNIT MU"/>
    <property type="match status" value="1"/>
</dbReference>
<evidence type="ECO:0000256" key="2">
    <source>
        <dbReference type="ARBA" id="ARBA00022448"/>
    </source>
</evidence>
<evidence type="ECO:0000256" key="4">
    <source>
        <dbReference type="ARBA" id="ARBA00023136"/>
    </source>
</evidence>
<dbReference type="SUPFAM" id="SSF64356">
    <property type="entry name" value="SNARE-like"/>
    <property type="match status" value="1"/>
</dbReference>
<proteinExistence type="inferred from homology"/>
<comment type="subcellular location">
    <subcellularLocation>
        <location evidence="1">Endomembrane system</location>
    </subcellularLocation>
</comment>
<dbReference type="InterPro" id="IPR036168">
    <property type="entry name" value="AP2_Mu_C_sf"/>
</dbReference>
<evidence type="ECO:0000313" key="8">
    <source>
        <dbReference type="Proteomes" id="UP000078348"/>
    </source>
</evidence>
<dbReference type="Gene3D" id="2.60.40.1170">
    <property type="entry name" value="Mu homology domain, subdomain B"/>
    <property type="match status" value="2"/>
</dbReference>
<evidence type="ECO:0000259" key="6">
    <source>
        <dbReference type="PROSITE" id="PS51072"/>
    </source>
</evidence>
<organism evidence="7 8">
    <name type="scientific">Blastocystis sp. subtype 1 (strain ATCC 50177 / NandII)</name>
    <dbReference type="NCBI Taxonomy" id="478820"/>
    <lineage>
        <taxon>Eukaryota</taxon>
        <taxon>Sar</taxon>
        <taxon>Stramenopiles</taxon>
        <taxon>Bigyra</taxon>
        <taxon>Opalozoa</taxon>
        <taxon>Opalinata</taxon>
        <taxon>Blastocystidae</taxon>
        <taxon>Blastocystis</taxon>
    </lineage>
</organism>
<keyword evidence="2 5" id="KW-0813">Transport</keyword>
<dbReference type="OrthoDB" id="10259133at2759"/>
<reference evidence="7 8" key="1">
    <citation type="submission" date="2016-05" db="EMBL/GenBank/DDBJ databases">
        <title>Nuclear genome of Blastocystis sp. subtype 1 NandII.</title>
        <authorList>
            <person name="Gentekaki E."/>
            <person name="Curtis B."/>
            <person name="Stairs C."/>
            <person name="Eme L."/>
            <person name="Herman E."/>
            <person name="Klimes V."/>
            <person name="Arias M.C."/>
            <person name="Elias M."/>
            <person name="Hilliou F."/>
            <person name="Klute M."/>
            <person name="Malik S.-B."/>
            <person name="Pightling A."/>
            <person name="Rachubinski R."/>
            <person name="Salas D."/>
            <person name="Schlacht A."/>
            <person name="Suga H."/>
            <person name="Archibald J."/>
            <person name="Ball S.G."/>
            <person name="Clark G."/>
            <person name="Dacks J."/>
            <person name="Van Der Giezen M."/>
            <person name="Tsaousis A."/>
            <person name="Roger A."/>
        </authorList>
    </citation>
    <scope>NUCLEOTIDE SEQUENCE [LARGE SCALE GENOMIC DNA]</scope>
    <source>
        <strain evidence="8">ATCC 50177 / NandII</strain>
    </source>
</reference>
<dbReference type="Proteomes" id="UP000078348">
    <property type="component" value="Unassembled WGS sequence"/>
</dbReference>
<dbReference type="GO" id="GO:0006886">
    <property type="term" value="P:intracellular protein transport"/>
    <property type="evidence" value="ECO:0007669"/>
    <property type="project" value="UniProtKB-UniRule"/>
</dbReference>
<evidence type="ECO:0000256" key="3">
    <source>
        <dbReference type="ARBA" id="ARBA00022927"/>
    </source>
</evidence>
<dbReference type="EMBL" id="LXWW01000129">
    <property type="protein sequence ID" value="OAO15578.1"/>
    <property type="molecule type" value="Genomic_DNA"/>
</dbReference>
<dbReference type="InterPro" id="IPR001392">
    <property type="entry name" value="Clathrin_mu"/>
</dbReference>
<dbReference type="GO" id="GO:0030131">
    <property type="term" value="C:clathrin adaptor complex"/>
    <property type="evidence" value="ECO:0007669"/>
    <property type="project" value="UniProtKB-UniRule"/>
</dbReference>
<dbReference type="InterPro" id="IPR011012">
    <property type="entry name" value="Longin-like_dom_sf"/>
</dbReference>
<keyword evidence="8" id="KW-1185">Reference proteome</keyword>
<comment type="caution">
    <text evidence="7">The sequence shown here is derived from an EMBL/GenBank/DDBJ whole genome shotgun (WGS) entry which is preliminary data.</text>
</comment>
<name>A0A196SEZ9_BLAHN</name>
<dbReference type="Pfam" id="PF00928">
    <property type="entry name" value="Adap_comp_sub"/>
    <property type="match status" value="1"/>
</dbReference>
<dbReference type="PIRSF" id="PIRSF005992">
    <property type="entry name" value="Clathrin_mu"/>
    <property type="match status" value="1"/>
</dbReference>
<keyword evidence="4" id="KW-0472">Membrane</keyword>
<dbReference type="Gene3D" id="3.30.450.60">
    <property type="match status" value="1"/>
</dbReference>
<dbReference type="PRINTS" id="PR00314">
    <property type="entry name" value="CLATHRINADPT"/>
</dbReference>
<accession>A0A196SEZ9</accession>
<dbReference type="InterPro" id="IPR050431">
    <property type="entry name" value="Adaptor_comp_med_subunit"/>
</dbReference>
<evidence type="ECO:0000256" key="1">
    <source>
        <dbReference type="ARBA" id="ARBA00004308"/>
    </source>
</evidence>
<protein>
    <submittedName>
        <fullName evidence="7">Adaptor protein complex 4, subunit mu 4</fullName>
    </submittedName>
</protein>
<dbReference type="PROSITE" id="PS51072">
    <property type="entry name" value="MHD"/>
    <property type="match status" value="1"/>
</dbReference>
<dbReference type="AlphaFoldDB" id="A0A196SEZ9"/>
<dbReference type="SUPFAM" id="SSF49447">
    <property type="entry name" value="Second domain of Mu2 adaptin subunit (ap50) of ap2 adaptor"/>
    <property type="match status" value="1"/>
</dbReference>
<feature type="domain" description="MHD" evidence="6">
    <location>
        <begin position="100"/>
        <end position="369"/>
    </location>
</feature>
<sequence>MSVNVSPTFYLELLSRIAVVLTDYIGSLTEGGIRKNMTLIYELMHEIMDSGYVESTSPEFLQDYISTKSENNTTHFMSKLNLLMGQDLDLGSMVDVMKSHSDLYIDVIESVYCVMNASGAVLNSSIEGTIKMRNQLEGRPRFHVQLNDNIVVGRDAQQALEASQALQGALLVDDMNYHPSVDVAAFEKEHCLHLTGPEGEFTAMNYRSTHSFFPPVVVQPVVEQVSEYKLDVVLKVTTRFAAELKCGELLVSFRTPRTTSSCKCELPAEAKKQTTDYLEGKRVVAWRIAEAEGQREFFLHVIITLTEPCDAWTVRSMGPIALNFTIMNMSLSGMAVKDVKVDRLSNDPSVPEANQWIRYIVKSSSYVCRF</sequence>
<comment type="similarity">
    <text evidence="5">Belongs to the adaptor complexes medium subunit family.</text>
</comment>
<dbReference type="GO" id="GO:0012505">
    <property type="term" value="C:endomembrane system"/>
    <property type="evidence" value="ECO:0007669"/>
    <property type="project" value="UniProtKB-SubCell"/>
</dbReference>
<evidence type="ECO:0000256" key="5">
    <source>
        <dbReference type="PIRNR" id="PIRNR005992"/>
    </source>
</evidence>
<dbReference type="InterPro" id="IPR028565">
    <property type="entry name" value="MHD"/>
</dbReference>
<gene>
    <name evidence="7" type="ORF">AV274_2651</name>
</gene>
<evidence type="ECO:0000313" key="7">
    <source>
        <dbReference type="EMBL" id="OAO15578.1"/>
    </source>
</evidence>
<dbReference type="STRING" id="478820.A0A196SEZ9"/>